<dbReference type="SUPFAM" id="SSF49265">
    <property type="entry name" value="Fibronectin type III"/>
    <property type="match status" value="1"/>
</dbReference>
<dbReference type="GO" id="GO:0016798">
    <property type="term" value="F:hydrolase activity, acting on glycosyl bonds"/>
    <property type="evidence" value="ECO:0007669"/>
    <property type="project" value="UniProtKB-KW"/>
</dbReference>
<feature type="region of interest" description="Disordered" evidence="4">
    <location>
        <begin position="51"/>
        <end position="72"/>
    </location>
</feature>
<dbReference type="CDD" id="cd00063">
    <property type="entry name" value="FN3"/>
    <property type="match status" value="2"/>
</dbReference>
<dbReference type="InterPro" id="IPR013783">
    <property type="entry name" value="Ig-like_fold"/>
</dbReference>
<feature type="compositionally biased region" description="Low complexity" evidence="4">
    <location>
        <begin position="349"/>
        <end position="361"/>
    </location>
</feature>
<dbReference type="InterPro" id="IPR003961">
    <property type="entry name" value="FN3_dom"/>
</dbReference>
<keyword evidence="2" id="KW-0326">Glycosidase</keyword>
<feature type="compositionally biased region" description="Low complexity" evidence="4">
    <location>
        <begin position="379"/>
        <end position="390"/>
    </location>
</feature>
<dbReference type="Pfam" id="PF00041">
    <property type="entry name" value="fn3"/>
    <property type="match status" value="1"/>
</dbReference>
<dbReference type="PANTHER" id="PTHR13817:SF73">
    <property type="entry name" value="FIBRONECTIN TYPE-III DOMAIN-CONTAINING PROTEIN"/>
    <property type="match status" value="1"/>
</dbReference>
<dbReference type="SMART" id="SM00060">
    <property type="entry name" value="FN3"/>
    <property type="match status" value="2"/>
</dbReference>
<dbReference type="Gene3D" id="2.60.40.10">
    <property type="entry name" value="Immunoglobulins"/>
    <property type="match status" value="2"/>
</dbReference>
<feature type="region of interest" description="Disordered" evidence="4">
    <location>
        <begin position="337"/>
        <end position="408"/>
    </location>
</feature>
<evidence type="ECO:0000259" key="6">
    <source>
        <dbReference type="PROSITE" id="PS50853"/>
    </source>
</evidence>
<keyword evidence="2" id="KW-0378">Hydrolase</keyword>
<proteinExistence type="predicted"/>
<dbReference type="PANTHER" id="PTHR13817">
    <property type="entry name" value="TITIN"/>
    <property type="match status" value="1"/>
</dbReference>
<keyword evidence="3" id="KW-0624">Polysaccharide degradation</keyword>
<reference evidence="7" key="1">
    <citation type="submission" date="2019-09" db="EMBL/GenBank/DDBJ databases">
        <authorList>
            <person name="Teo W.F.A."/>
            <person name="Duangmal K."/>
        </authorList>
    </citation>
    <scope>NUCLEOTIDE SEQUENCE [LARGE SCALE GENOMIC DNA]</scope>
    <source>
        <strain evidence="7">K81G1</strain>
    </source>
</reference>
<feature type="compositionally biased region" description="Pro residues" evidence="4">
    <location>
        <begin position="362"/>
        <end position="378"/>
    </location>
</feature>
<feature type="chain" id="PRO_5024307614" evidence="5">
    <location>
        <begin position="22"/>
        <end position="657"/>
    </location>
</feature>
<evidence type="ECO:0000313" key="8">
    <source>
        <dbReference type="Proteomes" id="UP000319769"/>
    </source>
</evidence>
<comment type="caution">
    <text evidence="7">The sequence shown here is derived from an EMBL/GenBank/DDBJ whole genome shotgun (WGS) entry which is preliminary data.</text>
</comment>
<name>A0A5N0UTZ2_9PSEU</name>
<protein>
    <submittedName>
        <fullName evidence="7">Fibronectin type III domain-containing protein</fullName>
    </submittedName>
</protein>
<evidence type="ECO:0000256" key="3">
    <source>
        <dbReference type="ARBA" id="ARBA00023326"/>
    </source>
</evidence>
<dbReference type="AlphaFoldDB" id="A0A5N0UTZ2"/>
<feature type="domain" description="Fibronectin type-III" evidence="6">
    <location>
        <begin position="394"/>
        <end position="485"/>
    </location>
</feature>
<evidence type="ECO:0000313" key="7">
    <source>
        <dbReference type="EMBL" id="KAA9155808.1"/>
    </source>
</evidence>
<keyword evidence="1" id="KW-0677">Repeat</keyword>
<dbReference type="InterPro" id="IPR050964">
    <property type="entry name" value="Striated_Muscle_Regulatory"/>
</dbReference>
<evidence type="ECO:0000256" key="4">
    <source>
        <dbReference type="SAM" id="MobiDB-lite"/>
    </source>
</evidence>
<keyword evidence="5" id="KW-0732">Signal</keyword>
<evidence type="ECO:0000256" key="1">
    <source>
        <dbReference type="ARBA" id="ARBA00022737"/>
    </source>
</evidence>
<accession>A0A5N0UTZ2</accession>
<dbReference type="SUPFAM" id="SSF63825">
    <property type="entry name" value="YWTD domain"/>
    <property type="match status" value="1"/>
</dbReference>
<feature type="signal peptide" evidence="5">
    <location>
        <begin position="1"/>
        <end position="21"/>
    </location>
</feature>
<keyword evidence="8" id="KW-1185">Reference proteome</keyword>
<dbReference type="OrthoDB" id="3405767at2"/>
<gene>
    <name evidence="7" type="ORF">FPZ12_029110</name>
</gene>
<organism evidence="7 8">
    <name type="scientific">Amycolatopsis acidicola</name>
    <dbReference type="NCBI Taxonomy" id="2596893"/>
    <lineage>
        <taxon>Bacteria</taxon>
        <taxon>Bacillati</taxon>
        <taxon>Actinomycetota</taxon>
        <taxon>Actinomycetes</taxon>
        <taxon>Pseudonocardiales</taxon>
        <taxon>Pseudonocardiaceae</taxon>
        <taxon>Amycolatopsis</taxon>
    </lineage>
</organism>
<dbReference type="EMBL" id="VMNW02000054">
    <property type="protein sequence ID" value="KAA9155808.1"/>
    <property type="molecule type" value="Genomic_DNA"/>
</dbReference>
<keyword evidence="3" id="KW-0119">Carbohydrate metabolism</keyword>
<dbReference type="GO" id="GO:0000272">
    <property type="term" value="P:polysaccharide catabolic process"/>
    <property type="evidence" value="ECO:0007669"/>
    <property type="project" value="UniProtKB-KW"/>
</dbReference>
<evidence type="ECO:0000256" key="2">
    <source>
        <dbReference type="ARBA" id="ARBA00023295"/>
    </source>
</evidence>
<sequence length="657" mass="65307">MIAVLVASCVALVGLAVTGHASLPAGLDFVQVGHWVYNDASQSAVHVDGSTGQVDSRASVPGAAAGSQVTQDDHSGYVVERSRITEFDKSTLSVEGSSAAPAAEEPFVVEGVGGPYLVYRNAGQIVRLGDPAATIAAGGPLSDPVATSDGTLWLHRIDNGSVCELPRNATVLACPGKLPQGHGGAVTLVNDRPVVVDTTADTVSEVSQDGLGDGVGLGVDLPATAQVANAAVDGRLAAVEPDDGKLVLVDTATLSTGNPAQSPISVSLPQGGRFAGPVAASSAIVVVDSAHNELLSYGSDGALKTRKPVAGPAGSAKPVLGQDNRIYVDSADGSHVLVVDGQDGGTTDVNVNNQPVNEQPAGAPPANPGTTPGNPPNPRTQQAGNQQQQPNPTPPGAPRNVKATAGDGSATVSWSAATANGAKVSAYVVSWSGGSTTVSGSRAGTTISGLENGRSYVFTVVAQNSAGQGASASSKSVVPGHAADAPKVTATAGSSGQVSVSWTAPNLHGATLDHYEVTATGQGTRQVSATSTSFTGLSGTISFTVRAITHYSSGSTLTGASGSAKATVASGPPTISILSVRGSQPNQTIYVTVNANGNGAAATCQATFLSTASGSAVSCSGTTELSIPNVYWVGSVQIDATIKTSLGSAKDTWNGTP</sequence>
<dbReference type="Proteomes" id="UP000319769">
    <property type="component" value="Unassembled WGS sequence"/>
</dbReference>
<dbReference type="PROSITE" id="PS50853">
    <property type="entry name" value="FN3"/>
    <property type="match status" value="1"/>
</dbReference>
<dbReference type="InterPro" id="IPR036116">
    <property type="entry name" value="FN3_sf"/>
</dbReference>
<evidence type="ECO:0000256" key="5">
    <source>
        <dbReference type="SAM" id="SignalP"/>
    </source>
</evidence>